<dbReference type="AlphaFoldDB" id="A0A1J1J421"/>
<keyword evidence="2" id="KW-0479">Metal-binding</keyword>
<protein>
    <submittedName>
        <fullName evidence="5">CLUMA_CG020144, isoform A</fullName>
    </submittedName>
</protein>
<dbReference type="Pfam" id="PF05721">
    <property type="entry name" value="PhyH"/>
    <property type="match status" value="1"/>
</dbReference>
<dbReference type="EMBL" id="CVRI01000070">
    <property type="protein sequence ID" value="CRL07151.1"/>
    <property type="molecule type" value="Genomic_DNA"/>
</dbReference>
<dbReference type="STRING" id="568069.A0A1J1J421"/>
<dbReference type="SUPFAM" id="SSF51197">
    <property type="entry name" value="Clavaminate synthase-like"/>
    <property type="match status" value="1"/>
</dbReference>
<evidence type="ECO:0000256" key="3">
    <source>
        <dbReference type="ARBA" id="ARBA00023004"/>
    </source>
</evidence>
<comment type="cofactor">
    <cofactor evidence="1">
        <name>Fe cation</name>
        <dbReference type="ChEBI" id="CHEBI:24875"/>
    </cofactor>
</comment>
<reference evidence="5 6" key="1">
    <citation type="submission" date="2015-04" db="EMBL/GenBank/DDBJ databases">
        <authorList>
            <person name="Syromyatnikov M.Y."/>
            <person name="Popov V.N."/>
        </authorList>
    </citation>
    <scope>NUCLEOTIDE SEQUENCE [LARGE SCALE GENOMIC DNA]</scope>
</reference>
<dbReference type="GO" id="GO:0046872">
    <property type="term" value="F:metal ion binding"/>
    <property type="evidence" value="ECO:0007669"/>
    <property type="project" value="UniProtKB-KW"/>
</dbReference>
<accession>A0A1J1J421</accession>
<keyword evidence="6" id="KW-1185">Reference proteome</keyword>
<dbReference type="InterPro" id="IPR008775">
    <property type="entry name" value="Phytyl_CoA_dOase-like"/>
</dbReference>
<gene>
    <name evidence="5" type="ORF">CLUMA_CG020144</name>
</gene>
<keyword evidence="3" id="KW-0408">Iron</keyword>
<dbReference type="OrthoDB" id="445007at2759"/>
<dbReference type="Proteomes" id="UP000183832">
    <property type="component" value="Unassembled WGS sequence"/>
</dbReference>
<dbReference type="PANTHER" id="PTHR20883:SF15">
    <property type="entry name" value="PHYTANOYL-COA DIOXYGENASE DOMAIN-CONTAINING PROTEIN 1"/>
    <property type="match status" value="1"/>
</dbReference>
<sequence length="283" mass="32702">MRNELIDRFERDGYVVLEDFYSSEEVAEMLTAGRNLCFEAPKEERKVFSTTSPESSQNRDKYFIESGDKIRYFFESGAVGKNNEILVPEAFALNKVGHALASLHPIFRKYTFDNRIREICWQLGFQRPAVAQSMYIYKNPGVGSEVVSHQDGTFLFTEPASTVGFWIALEDATLENGCLKFIRSSHKTDIHRRYIRNADKSSKEILIYDRPAPVYQLSSFTAVPVKKGTLIAIHSQVVHRSENNKSKASRQVYTFHMIETRHTKYSDENWLQTSEPFPILYER</sequence>
<dbReference type="Gene3D" id="2.60.120.620">
    <property type="entry name" value="q2cbj1_9rhob like domain"/>
    <property type="match status" value="1"/>
</dbReference>
<name>A0A1J1J421_9DIPT</name>
<comment type="similarity">
    <text evidence="4">Belongs to the PhyH family. PHYHD1 subfamily.</text>
</comment>
<evidence type="ECO:0000256" key="1">
    <source>
        <dbReference type="ARBA" id="ARBA00001962"/>
    </source>
</evidence>
<evidence type="ECO:0000256" key="4">
    <source>
        <dbReference type="ARBA" id="ARBA00038356"/>
    </source>
</evidence>
<proteinExistence type="inferred from homology"/>
<evidence type="ECO:0000256" key="2">
    <source>
        <dbReference type="ARBA" id="ARBA00022723"/>
    </source>
</evidence>
<organism evidence="5 6">
    <name type="scientific">Clunio marinus</name>
    <dbReference type="NCBI Taxonomy" id="568069"/>
    <lineage>
        <taxon>Eukaryota</taxon>
        <taxon>Metazoa</taxon>
        <taxon>Ecdysozoa</taxon>
        <taxon>Arthropoda</taxon>
        <taxon>Hexapoda</taxon>
        <taxon>Insecta</taxon>
        <taxon>Pterygota</taxon>
        <taxon>Neoptera</taxon>
        <taxon>Endopterygota</taxon>
        <taxon>Diptera</taxon>
        <taxon>Nematocera</taxon>
        <taxon>Chironomoidea</taxon>
        <taxon>Chironomidae</taxon>
        <taxon>Clunio</taxon>
    </lineage>
</organism>
<dbReference type="PANTHER" id="PTHR20883">
    <property type="entry name" value="PHYTANOYL-COA DIOXYGENASE DOMAIN CONTAINING 1"/>
    <property type="match status" value="1"/>
</dbReference>
<evidence type="ECO:0000313" key="5">
    <source>
        <dbReference type="EMBL" id="CRL07151.1"/>
    </source>
</evidence>
<evidence type="ECO:0000313" key="6">
    <source>
        <dbReference type="Proteomes" id="UP000183832"/>
    </source>
</evidence>